<name>A0ABR4Y4J4_9BACI</name>
<protein>
    <submittedName>
        <fullName evidence="1">Uncharacterized protein</fullName>
    </submittedName>
</protein>
<evidence type="ECO:0000313" key="2">
    <source>
        <dbReference type="Proteomes" id="UP000030487"/>
    </source>
</evidence>
<dbReference type="Proteomes" id="UP000030487">
    <property type="component" value="Unassembled WGS sequence"/>
</dbReference>
<organism evidence="1 2">
    <name type="scientific">Lysinibacillus boronitolerans JCM 21713 = 10a = NBRC 103108</name>
    <dbReference type="NCBI Taxonomy" id="1294264"/>
    <lineage>
        <taxon>Bacteria</taxon>
        <taxon>Bacillati</taxon>
        <taxon>Bacillota</taxon>
        <taxon>Bacilli</taxon>
        <taxon>Bacillales</taxon>
        <taxon>Bacillaceae</taxon>
        <taxon>Lysinibacillus</taxon>
    </lineage>
</organism>
<comment type="caution">
    <text evidence="1">The sequence shown here is derived from an EMBL/GenBank/DDBJ whole genome shotgun (WGS) entry which is preliminary data.</text>
</comment>
<keyword evidence="2" id="KW-1185">Reference proteome</keyword>
<proteinExistence type="predicted"/>
<reference evidence="1 2" key="1">
    <citation type="submission" date="2014-02" db="EMBL/GenBank/DDBJ databases">
        <title>Draft genome sequence of Lysinibacillus boronitolerans NBRC 103108.</title>
        <authorList>
            <person name="Zhang F."/>
            <person name="Wang G."/>
            <person name="Zhang L."/>
        </authorList>
    </citation>
    <scope>NUCLEOTIDE SEQUENCE [LARGE SCALE GENOMIC DNA]</scope>
    <source>
        <strain evidence="1 2">NBRC 103108</strain>
    </source>
</reference>
<gene>
    <name evidence="1" type="ORF">CD31_01525</name>
</gene>
<dbReference type="RefSeq" id="WP_036075218.1">
    <property type="nucleotide sequence ID" value="NZ_AVCW01000030.1"/>
</dbReference>
<accession>A0ABR4Y4J4</accession>
<evidence type="ECO:0000313" key="1">
    <source>
        <dbReference type="EMBL" id="KGR89074.1"/>
    </source>
</evidence>
<dbReference type="EMBL" id="JPVR01000052">
    <property type="protein sequence ID" value="KGR89074.1"/>
    <property type="molecule type" value="Genomic_DNA"/>
</dbReference>
<sequence>MDKPIYLIDLGIKVVVTHLEIGGEKIPTPVGLSELLEPAWVIPTEEMLEERKKLNQEIEAKYECSTYKNEKGRWVTCYTKKK</sequence>